<evidence type="ECO:0000313" key="2">
    <source>
        <dbReference type="WBParaSite" id="ACRNAN_scaffold6272.g21088.t1"/>
    </source>
</evidence>
<sequence>MFIGTKVAKVIVAKVSVARFVAKVIVLEIPPTVPRKAHVHSMPHRLESHLNPMLGLDLNDLPIDRDGCESSEFRPRYNEMVSHLLEIVDLEYLP</sequence>
<keyword evidence="1" id="KW-1185">Reference proteome</keyword>
<dbReference type="AlphaFoldDB" id="A0A914E8F6"/>
<accession>A0A914E8F6</accession>
<dbReference type="Proteomes" id="UP000887540">
    <property type="component" value="Unplaced"/>
</dbReference>
<proteinExistence type="predicted"/>
<name>A0A914E8F6_9BILA</name>
<reference evidence="2" key="1">
    <citation type="submission" date="2022-11" db="UniProtKB">
        <authorList>
            <consortium name="WormBaseParasite"/>
        </authorList>
    </citation>
    <scope>IDENTIFICATION</scope>
</reference>
<dbReference type="WBParaSite" id="ACRNAN_scaffold6272.g21088.t1">
    <property type="protein sequence ID" value="ACRNAN_scaffold6272.g21088.t1"/>
    <property type="gene ID" value="ACRNAN_scaffold6272.g21088"/>
</dbReference>
<protein>
    <submittedName>
        <fullName evidence="2">Uncharacterized protein</fullName>
    </submittedName>
</protein>
<evidence type="ECO:0000313" key="1">
    <source>
        <dbReference type="Proteomes" id="UP000887540"/>
    </source>
</evidence>
<organism evidence="1 2">
    <name type="scientific">Acrobeloides nanus</name>
    <dbReference type="NCBI Taxonomy" id="290746"/>
    <lineage>
        <taxon>Eukaryota</taxon>
        <taxon>Metazoa</taxon>
        <taxon>Ecdysozoa</taxon>
        <taxon>Nematoda</taxon>
        <taxon>Chromadorea</taxon>
        <taxon>Rhabditida</taxon>
        <taxon>Tylenchina</taxon>
        <taxon>Cephalobomorpha</taxon>
        <taxon>Cephaloboidea</taxon>
        <taxon>Cephalobidae</taxon>
        <taxon>Acrobeloides</taxon>
    </lineage>
</organism>